<evidence type="ECO:0000313" key="2">
    <source>
        <dbReference type="EMBL" id="CAD7224566.1"/>
    </source>
</evidence>
<feature type="compositionally biased region" description="Basic and acidic residues" evidence="1">
    <location>
        <begin position="422"/>
        <end position="473"/>
    </location>
</feature>
<feature type="region of interest" description="Disordered" evidence="1">
    <location>
        <begin position="226"/>
        <end position="251"/>
    </location>
</feature>
<feature type="compositionally biased region" description="Low complexity" evidence="1">
    <location>
        <begin position="109"/>
        <end position="127"/>
    </location>
</feature>
<dbReference type="PANTHER" id="PTHR15967">
    <property type="entry name" value="E2F-ASSOCIATED PHOSPHOPROTEIN"/>
    <property type="match status" value="1"/>
</dbReference>
<feature type="compositionally biased region" description="Basic and acidic residues" evidence="1">
    <location>
        <begin position="562"/>
        <end position="586"/>
    </location>
</feature>
<dbReference type="EMBL" id="OB660398">
    <property type="protein sequence ID" value="CAD7224566.1"/>
    <property type="molecule type" value="Genomic_DNA"/>
</dbReference>
<dbReference type="GO" id="GO:0005634">
    <property type="term" value="C:nucleus"/>
    <property type="evidence" value="ECO:0007669"/>
    <property type="project" value="TreeGrafter"/>
</dbReference>
<organism evidence="2">
    <name type="scientific">Cyprideis torosa</name>
    <dbReference type="NCBI Taxonomy" id="163714"/>
    <lineage>
        <taxon>Eukaryota</taxon>
        <taxon>Metazoa</taxon>
        <taxon>Ecdysozoa</taxon>
        <taxon>Arthropoda</taxon>
        <taxon>Crustacea</taxon>
        <taxon>Oligostraca</taxon>
        <taxon>Ostracoda</taxon>
        <taxon>Podocopa</taxon>
        <taxon>Podocopida</taxon>
        <taxon>Cytherocopina</taxon>
        <taxon>Cytheroidea</taxon>
        <taxon>Cytherideidae</taxon>
        <taxon>Cyprideis</taxon>
    </lineage>
</organism>
<feature type="compositionally biased region" description="Low complexity" evidence="1">
    <location>
        <begin position="305"/>
        <end position="315"/>
    </location>
</feature>
<feature type="compositionally biased region" description="Basic and acidic residues" evidence="1">
    <location>
        <begin position="388"/>
        <end position="403"/>
    </location>
</feature>
<name>A0A7R8W8Z8_9CRUS</name>
<feature type="region of interest" description="Disordered" evidence="1">
    <location>
        <begin position="358"/>
        <end position="627"/>
    </location>
</feature>
<feature type="compositionally biased region" description="Low complexity" evidence="1">
    <location>
        <begin position="7"/>
        <end position="19"/>
    </location>
</feature>
<feature type="compositionally biased region" description="Basic and acidic residues" evidence="1">
    <location>
        <begin position="528"/>
        <end position="549"/>
    </location>
</feature>
<feature type="compositionally biased region" description="Polar residues" evidence="1">
    <location>
        <begin position="406"/>
        <end position="419"/>
    </location>
</feature>
<dbReference type="Pfam" id="PF10238">
    <property type="entry name" value="Eapp_C"/>
    <property type="match status" value="1"/>
</dbReference>
<dbReference type="PANTHER" id="PTHR15967:SF0">
    <property type="entry name" value="E2F-ASSOCIATED PHOSPHOPROTEIN"/>
    <property type="match status" value="1"/>
</dbReference>
<reference evidence="2" key="1">
    <citation type="submission" date="2020-11" db="EMBL/GenBank/DDBJ databases">
        <authorList>
            <person name="Tran Van P."/>
        </authorList>
    </citation>
    <scope>NUCLEOTIDE SEQUENCE</scope>
</reference>
<sequence>MEPWTMDNSESDSSSGEGNYLSSEDEAEENPTNYLESLESMRRKVKAPITASKPIPELPKPKRNHWSPSRHQEGDDFDFSAALNEELNDVFDIAEKNAGLAKTSLRLLPSSAGPSTSGSGGTAAATSEDNDALFYDPRMDDADQQWIDKQRRQYQPKQRNALTNKLVSQNKKLPNSDAVLNCPCCMGMVCLDCQRHEIYSNQYRAMFVFNCKVDFSSTLFCPKVTRGKKKKKSKKEPPTETPEVDSSAAATSASADLNKEDLFHPVKCATFDFGVREDCLWNLKAMFTMPAMKRPLDEGGGAENRSTSSSKSGTEGSRDSGSSSPLMEMFKPGEPTTASPQLTYAMLLIQEAMNEITRKRQVTPDTSESKRMIPVERAAGSSPPSKQLRLDVPDRNEIPKSKDLVASSNVPSASMTMGSLESGREQKGLEFRAVKLKPEDSRKSVENEVKRESTLKKDSSKVDDKTVRVEGKLESSSSSGQLKLEKKVEVPKSEEASSKPEMKAKLGELEPKSEEKEKPSESSASEKISVESEKKSDVKESEGTTEKLSEVSQAPGTSDSSEGSKETDAVQSEMKSDAKESEKTSEKVPQGNQATTTNGKKEAKEEPSPLPSTNFQYVEDDQENRDNNPRRWEAFMARASEDPVALAQSYFPENTESDRLGLFHRNLTWAKGVTAHRALTITGLADATYERNRRLIHRLNQSTEMIPMEQLLLNFEETVYKEQHRQLAFYERSLRRATESARREYERQLNQNIHPAAAYRLYEQNLIRHQDYHRRKMAEVSADCADRLPNTINDQVDMEFHYGFGQRSEGEDQMLMRAADFHEAIRHRLEIDRYEQEYYAADTVSHPPGRGPSLDPFPPGHVWQPVFPHPLEQRTQFF</sequence>
<dbReference type="InterPro" id="IPR019370">
    <property type="entry name" value="E2F-assoc_phosphoprotein"/>
</dbReference>
<dbReference type="OrthoDB" id="122464at2759"/>
<feature type="region of interest" description="Disordered" evidence="1">
    <location>
        <begin position="294"/>
        <end position="338"/>
    </location>
</feature>
<accession>A0A7R8W8Z8</accession>
<gene>
    <name evidence="2" type="ORF">CTOB1V02_LOCUS2523</name>
</gene>
<dbReference type="AlphaFoldDB" id="A0A7R8W8Z8"/>
<protein>
    <submittedName>
        <fullName evidence="2">Uncharacterized protein</fullName>
    </submittedName>
</protein>
<feature type="compositionally biased region" description="Basic and acidic residues" evidence="1">
    <location>
        <begin position="483"/>
        <end position="520"/>
    </location>
</feature>
<feature type="region of interest" description="Disordered" evidence="1">
    <location>
        <begin position="107"/>
        <end position="128"/>
    </location>
</feature>
<proteinExistence type="predicted"/>
<evidence type="ECO:0000256" key="1">
    <source>
        <dbReference type="SAM" id="MobiDB-lite"/>
    </source>
</evidence>
<feature type="compositionally biased region" description="Polar residues" evidence="1">
    <location>
        <begin position="550"/>
        <end position="561"/>
    </location>
</feature>
<feature type="region of interest" description="Disordered" evidence="1">
    <location>
        <begin position="1"/>
        <end position="76"/>
    </location>
</feature>